<keyword evidence="1" id="KW-1133">Transmembrane helix</keyword>
<accession>A0A2H0AN54</accession>
<protein>
    <recommendedName>
        <fullName evidence="4">DUF1648 domain-containing protein</fullName>
    </recommendedName>
</protein>
<reference evidence="2 3" key="1">
    <citation type="submission" date="2017-09" db="EMBL/GenBank/DDBJ databases">
        <title>Depth-based differentiation of microbial function through sediment-hosted aquifers and enrichment of novel symbionts in the deep terrestrial subsurface.</title>
        <authorList>
            <person name="Probst A.J."/>
            <person name="Ladd B."/>
            <person name="Jarett J.K."/>
            <person name="Geller-Mcgrath D.E."/>
            <person name="Sieber C.M."/>
            <person name="Emerson J.B."/>
            <person name="Anantharaman K."/>
            <person name="Thomas B.C."/>
            <person name="Malmstrom R."/>
            <person name="Stieglmeier M."/>
            <person name="Klingl A."/>
            <person name="Woyke T."/>
            <person name="Ryan C.M."/>
            <person name="Banfield J.F."/>
        </authorList>
    </citation>
    <scope>NUCLEOTIDE SEQUENCE [LARGE SCALE GENOMIC DNA]</scope>
    <source>
        <strain evidence="2">CG23_combo_of_CG06-09_8_20_14_all_42_19</strain>
    </source>
</reference>
<dbReference type="AlphaFoldDB" id="A0A2H0AN54"/>
<keyword evidence="1" id="KW-0812">Transmembrane</keyword>
<dbReference type="Proteomes" id="UP000230007">
    <property type="component" value="Unassembled WGS sequence"/>
</dbReference>
<organism evidence="2 3">
    <name type="scientific">Candidatus Colwellbacteria bacterium CG23_combo_of_CG06-09_8_20_14_all_42_19</name>
    <dbReference type="NCBI Taxonomy" id="1974541"/>
    <lineage>
        <taxon>Bacteria</taxon>
        <taxon>Candidatus Colwelliibacteriota</taxon>
    </lineage>
</organism>
<evidence type="ECO:0008006" key="4">
    <source>
        <dbReference type="Google" id="ProtNLM"/>
    </source>
</evidence>
<evidence type="ECO:0000256" key="1">
    <source>
        <dbReference type="SAM" id="Phobius"/>
    </source>
</evidence>
<sequence>MIRNLLIISLFGLSLTLLIVSGVMTYTTLYGVEGPFIIHFNYKGEVDVIGGNGNIFNIITIAGIIVLINFILAYHLYNRERILSYIFSGTSLIIVILTFISVYLISSVN</sequence>
<feature type="transmembrane region" description="Helical" evidence="1">
    <location>
        <begin position="55"/>
        <end position="77"/>
    </location>
</feature>
<feature type="transmembrane region" description="Helical" evidence="1">
    <location>
        <begin position="84"/>
        <end position="105"/>
    </location>
</feature>
<keyword evidence="1" id="KW-0472">Membrane</keyword>
<name>A0A2H0AN54_9BACT</name>
<gene>
    <name evidence="2" type="ORF">COX15_01195</name>
</gene>
<comment type="caution">
    <text evidence="2">The sequence shown here is derived from an EMBL/GenBank/DDBJ whole genome shotgun (WGS) entry which is preliminary data.</text>
</comment>
<evidence type="ECO:0000313" key="2">
    <source>
        <dbReference type="EMBL" id="PIP46270.1"/>
    </source>
</evidence>
<dbReference type="EMBL" id="PCSK01000022">
    <property type="protein sequence ID" value="PIP46270.1"/>
    <property type="molecule type" value="Genomic_DNA"/>
</dbReference>
<proteinExistence type="predicted"/>
<evidence type="ECO:0000313" key="3">
    <source>
        <dbReference type="Proteomes" id="UP000230007"/>
    </source>
</evidence>